<dbReference type="InterPro" id="IPR001878">
    <property type="entry name" value="Znf_CCHC"/>
</dbReference>
<dbReference type="PROSITE" id="PS50158">
    <property type="entry name" value="ZF_CCHC"/>
    <property type="match status" value="4"/>
</dbReference>
<sequence>MRTLLNVLTTTTHKFLRIKTENSSLQQVESCRMLVTRSLNVLALIPKVSGSVLDSAGRQDPSYCERTPMPRKPSKLARKTARRLKVELIYPRVRLDRDPVIYEMGPLDPALIDNPTPPPSPTVEVEQFAAEVEVETEVRAAAASINLYGRLDAGLRRVGGSEPSGSSRRRGEANLAESQTSGSAEGEVAQSHPRSSSELGLMGLWRRQRLMSLCDPPLPPSPTLPTQAGHDPLTENHDKPEPMDSLDIPLPIGPPTEANLLSLTGPSEEVIVEPDIPLEAICAHVEEASVIVSAHAPAEVEEGPIVDLEEAPQPQVFVVAAEIHEPPSARIPTPPPAMLDNAPVLPPVEVDNADEVIDVVVVSDDDGEDAPVAAAPIVMLADSPPPPHVIDVVDLLADDPPIPAAALRTPPAPRRTPRAPPRAPRIPLGRRCFNCQRRGHLGNECPYPPAVGRPCFNCGLQGHEIADCPNPAPFAADNRIRLLERQQRLQERELRRLRTRRQLFSPPYSYAHPQLPPLAMWLGPQYPYPPPQPMAPLGWAYNVPRWQVPYQPPAIEYPPLPDDPDFSDPEVSGSVLDSAGRQDPSYCERTPMPRKPSKLARKTARRLKVELIYPRVRLDRDPVIYEMGPLDPALIDNPTPPPSPTVEVEQFAAEVEVETEVRAAAASINLYGRLDAGLRRVGGSEPSGSSRRRGEANLAESQTSGSAEGEVAQSHPRSSSELGLMGLWRRQRLMSLCDPPLPPSPTLPTQAGHDPLTENHDKPEPMDSLDIPLPIGPPTEANLLSLTGPSEEVIVEPDIPLEAICAHVEEASVIVSAHAPAEVEEGPIVDLEEAPQPQVFVVAAEIHEPPSARIPTPPPAMLDNAPVLPPVEVDNADEVIDVVVVSDDDGEDAPVAAAPIVMLADSPPPPHVIDVVDLLADDPPIPAAALRTPPAPRRTPRAPPRAPRIPLGRRCFNCQRRGHLGNECPYPPAVGRPCFNCGLQGHEIADCPNPAPFAADNRIRLLERQQRLQERELRRLRTRRQLFSPPYSYAHPQLPPLAMWLGPQYPYPPPQPMAPLGWAYNVPRWQVPYQPPAIEYPPLPDDPDFSDPEGVTHLMISGSVFDFLGSDIAILSSHQPDYVLIDSLSPPVGAYGHNCERTGDCPECFRISEYCEELSSTIDFAIQRVEVTEAERDHLRERVRELRTELSQARNALKYTFFEVWDDDGTPLTRRGMQPIKVEQHAEEQIYRSPTPKIPEFLHRPATAPFQPHMMSPSENTEWDTKQIQRFSYHPRHIGIDAGTEYETVRWQAREAAGREFNALRAQYETLAGSGMPLKPDQQIRFAQTLIKNNTMAQPIIIHAPIVNYLDGINHTRIIVDTREEALSMASFNMFQNDDGIRYFAHTPFVHYPFELPDAELATHDAEVNVQFGTFNFHDDIAVGLTKRWKHERIVLGINDFMKVLVDIDMESHVLELYLGGNVYTCRFYWYCDHLYRSAFEQDRLIGRALARENVHAQMNYLYGGRQHTMNSAARVSPVIIEATPEQSERGSDDDHEYESFLTPQPSSPANSSTADTVVLTTLENIVPSPSQAESSDCLAATLPPTPGGYEDISEDDDPHNLAWIPLPEDAYMP</sequence>
<comment type="caution">
    <text evidence="5">The sequence shown here is derived from an EMBL/GenBank/DDBJ whole genome shotgun (WGS) entry which is preliminary data.</text>
</comment>
<dbReference type="Gene3D" id="4.10.60.10">
    <property type="entry name" value="Zinc finger, CCHC-type"/>
    <property type="match status" value="2"/>
</dbReference>
<evidence type="ECO:0000256" key="2">
    <source>
        <dbReference type="SAM" id="Coils"/>
    </source>
</evidence>
<keyword evidence="1" id="KW-0479">Metal-binding</keyword>
<dbReference type="EMBL" id="JBBCAQ010000034">
    <property type="protein sequence ID" value="KAK7580559.1"/>
    <property type="molecule type" value="Genomic_DNA"/>
</dbReference>
<dbReference type="Pfam" id="PF14392">
    <property type="entry name" value="zf-CCHC_4"/>
    <property type="match status" value="2"/>
</dbReference>
<dbReference type="GO" id="GO:0008270">
    <property type="term" value="F:zinc ion binding"/>
    <property type="evidence" value="ECO:0007669"/>
    <property type="project" value="UniProtKB-KW"/>
</dbReference>
<feature type="domain" description="CCHC-type" evidence="4">
    <location>
        <begin position="430"/>
        <end position="446"/>
    </location>
</feature>
<keyword evidence="1" id="KW-0862">Zinc</keyword>
<feature type="compositionally biased region" description="Polar residues" evidence="3">
    <location>
        <begin position="1542"/>
        <end position="1554"/>
    </location>
</feature>
<dbReference type="Proteomes" id="UP001367676">
    <property type="component" value="Unassembled WGS sequence"/>
</dbReference>
<dbReference type="SUPFAM" id="SSF57756">
    <property type="entry name" value="Retrovirus zinc finger-like domains"/>
    <property type="match status" value="2"/>
</dbReference>
<feature type="region of interest" description="Disordered" evidence="3">
    <location>
        <begin position="1525"/>
        <end position="1554"/>
    </location>
</feature>
<feature type="domain" description="CCHC-type" evidence="4">
    <location>
        <begin position="978"/>
        <end position="993"/>
    </location>
</feature>
<evidence type="ECO:0000313" key="6">
    <source>
        <dbReference type="Proteomes" id="UP001367676"/>
    </source>
</evidence>
<accession>A0AAN9Y150</accession>
<evidence type="ECO:0000256" key="1">
    <source>
        <dbReference type="PROSITE-ProRule" id="PRU00047"/>
    </source>
</evidence>
<dbReference type="PANTHER" id="PTHR23002">
    <property type="entry name" value="ZINC FINGER CCHC DOMAIN CONTAINING PROTEIN"/>
    <property type="match status" value="1"/>
</dbReference>
<proteinExistence type="predicted"/>
<feature type="coiled-coil region" evidence="2">
    <location>
        <begin position="1155"/>
        <end position="1196"/>
    </location>
</feature>
<evidence type="ECO:0000313" key="5">
    <source>
        <dbReference type="EMBL" id="KAK7580559.1"/>
    </source>
</evidence>
<evidence type="ECO:0000259" key="4">
    <source>
        <dbReference type="PROSITE" id="PS50158"/>
    </source>
</evidence>
<feature type="region of interest" description="Disordered" evidence="3">
    <location>
        <begin position="927"/>
        <end position="948"/>
    </location>
</feature>
<dbReference type="InterPro" id="IPR025836">
    <property type="entry name" value="Zn_knuckle_CX2CX4HX4C"/>
</dbReference>
<evidence type="ECO:0000256" key="3">
    <source>
        <dbReference type="SAM" id="MobiDB-lite"/>
    </source>
</evidence>
<feature type="domain" description="CCHC-type" evidence="4">
    <location>
        <begin position="455"/>
        <end position="470"/>
    </location>
</feature>
<organism evidence="5 6">
    <name type="scientific">Parthenolecanium corni</name>
    <dbReference type="NCBI Taxonomy" id="536013"/>
    <lineage>
        <taxon>Eukaryota</taxon>
        <taxon>Metazoa</taxon>
        <taxon>Ecdysozoa</taxon>
        <taxon>Arthropoda</taxon>
        <taxon>Hexapoda</taxon>
        <taxon>Insecta</taxon>
        <taxon>Pterygota</taxon>
        <taxon>Neoptera</taxon>
        <taxon>Paraneoptera</taxon>
        <taxon>Hemiptera</taxon>
        <taxon>Sternorrhyncha</taxon>
        <taxon>Coccoidea</taxon>
        <taxon>Coccidae</taxon>
        <taxon>Parthenolecanium</taxon>
    </lineage>
</organism>
<feature type="region of interest" description="Disordered" evidence="3">
    <location>
        <begin position="1569"/>
        <end position="1600"/>
    </location>
</feature>
<keyword evidence="6" id="KW-1185">Reference proteome</keyword>
<feature type="region of interest" description="Disordered" evidence="3">
    <location>
        <begin position="155"/>
        <end position="199"/>
    </location>
</feature>
<feature type="region of interest" description="Disordered" evidence="3">
    <location>
        <begin position="559"/>
        <end position="599"/>
    </location>
</feature>
<feature type="domain" description="CCHC-type" evidence="4">
    <location>
        <begin position="953"/>
        <end position="969"/>
    </location>
</feature>
<gene>
    <name evidence="5" type="ORF">V9T40_001188</name>
</gene>
<feature type="compositionally biased region" description="Low complexity" evidence="3">
    <location>
        <begin position="679"/>
        <end position="689"/>
    </location>
</feature>
<keyword evidence="1" id="KW-0863">Zinc-finger</keyword>
<dbReference type="GO" id="GO:0003676">
    <property type="term" value="F:nucleic acid binding"/>
    <property type="evidence" value="ECO:0007669"/>
    <property type="project" value="InterPro"/>
</dbReference>
<keyword evidence="2" id="KW-0175">Coiled coil</keyword>
<feature type="compositionally biased region" description="Pro residues" evidence="3">
    <location>
        <begin position="410"/>
        <end position="424"/>
    </location>
</feature>
<feature type="region of interest" description="Disordered" evidence="3">
    <location>
        <begin position="214"/>
        <end position="240"/>
    </location>
</feature>
<feature type="compositionally biased region" description="Pro residues" evidence="3">
    <location>
        <begin position="933"/>
        <end position="947"/>
    </location>
</feature>
<feature type="compositionally biased region" description="Low complexity" evidence="3">
    <location>
        <begin position="156"/>
        <end position="166"/>
    </location>
</feature>
<name>A0AAN9Y150_9HEMI</name>
<protein>
    <recommendedName>
        <fullName evidence="4">CCHC-type domain-containing protein</fullName>
    </recommendedName>
</protein>
<dbReference type="Pfam" id="PF00098">
    <property type="entry name" value="zf-CCHC"/>
    <property type="match status" value="2"/>
</dbReference>
<reference evidence="5 6" key="1">
    <citation type="submission" date="2024-03" db="EMBL/GenBank/DDBJ databases">
        <title>Adaptation during the transition from Ophiocordyceps entomopathogen to insect associate is accompanied by gene loss and intensified selection.</title>
        <authorList>
            <person name="Ward C.M."/>
            <person name="Onetto C.A."/>
            <person name="Borneman A.R."/>
        </authorList>
    </citation>
    <scope>NUCLEOTIDE SEQUENCE [LARGE SCALE GENOMIC DNA]</scope>
    <source>
        <strain evidence="5">AWRI1</strain>
        <tissue evidence="5">Single Adult Female</tissue>
    </source>
</reference>
<feature type="region of interest" description="Disordered" evidence="3">
    <location>
        <begin position="404"/>
        <end position="425"/>
    </location>
</feature>
<dbReference type="SMART" id="SM00343">
    <property type="entry name" value="ZnF_C2HC"/>
    <property type="match status" value="4"/>
</dbReference>
<dbReference type="InterPro" id="IPR036875">
    <property type="entry name" value="Znf_CCHC_sf"/>
</dbReference>
<feature type="region of interest" description="Disordered" evidence="3">
    <location>
        <begin position="737"/>
        <end position="763"/>
    </location>
</feature>
<dbReference type="InterPro" id="IPR051714">
    <property type="entry name" value="Znf_CCHC_NABP"/>
</dbReference>
<feature type="region of interest" description="Disordered" evidence="3">
    <location>
        <begin position="678"/>
        <end position="722"/>
    </location>
</feature>